<dbReference type="OrthoDB" id="2448891at2759"/>
<dbReference type="Proteomes" id="UP000789396">
    <property type="component" value="Unassembled WGS sequence"/>
</dbReference>
<dbReference type="EMBL" id="CAJVPZ010062709">
    <property type="protein sequence ID" value="CAG8792462.1"/>
    <property type="molecule type" value="Genomic_DNA"/>
</dbReference>
<sequence length="162" mass="18874">MEKAELNALKSYSTIENNNFCLNKGVIPDSDGPARAGCAITGTPGIGKSYFGLYLLFYIRYNYPEAIIIWQYDKKICYQFSSDSNVQNGYIYQFDEILRNSNNFFLVDAQELTSKRKAYMILLTSPKVERFNEAVKWPGFTQYFMPVWDQEEIITLWALQYK</sequence>
<dbReference type="PANTHER" id="PTHR33129:SF1">
    <property type="entry name" value="ATP-BINDING PROTEIN"/>
    <property type="match status" value="1"/>
</dbReference>
<proteinExistence type="predicted"/>
<evidence type="ECO:0000313" key="1">
    <source>
        <dbReference type="EMBL" id="CAG8792462.1"/>
    </source>
</evidence>
<comment type="caution">
    <text evidence="1">The sequence shown here is derived from an EMBL/GenBank/DDBJ whole genome shotgun (WGS) entry which is preliminary data.</text>
</comment>
<gene>
    <name evidence="1" type="ORF">RFULGI_LOCUS16879</name>
</gene>
<organism evidence="1 2">
    <name type="scientific">Racocetra fulgida</name>
    <dbReference type="NCBI Taxonomy" id="60492"/>
    <lineage>
        <taxon>Eukaryota</taxon>
        <taxon>Fungi</taxon>
        <taxon>Fungi incertae sedis</taxon>
        <taxon>Mucoromycota</taxon>
        <taxon>Glomeromycotina</taxon>
        <taxon>Glomeromycetes</taxon>
        <taxon>Diversisporales</taxon>
        <taxon>Gigasporaceae</taxon>
        <taxon>Racocetra</taxon>
    </lineage>
</organism>
<evidence type="ECO:0000313" key="2">
    <source>
        <dbReference type="Proteomes" id="UP000789396"/>
    </source>
</evidence>
<dbReference type="InterPro" id="IPR052980">
    <property type="entry name" value="Crinkler_effector"/>
</dbReference>
<keyword evidence="2" id="KW-1185">Reference proteome</keyword>
<name>A0A9N9P899_9GLOM</name>
<protein>
    <submittedName>
        <fullName evidence="1">15580_t:CDS:1</fullName>
    </submittedName>
</protein>
<accession>A0A9N9P899</accession>
<dbReference type="PANTHER" id="PTHR33129">
    <property type="entry name" value="PROTEIN KINASE DOMAIN-CONTAINING PROTEIN-RELATED"/>
    <property type="match status" value="1"/>
</dbReference>
<feature type="non-terminal residue" evidence="1">
    <location>
        <position position="162"/>
    </location>
</feature>
<reference evidence="1" key="1">
    <citation type="submission" date="2021-06" db="EMBL/GenBank/DDBJ databases">
        <authorList>
            <person name="Kallberg Y."/>
            <person name="Tangrot J."/>
            <person name="Rosling A."/>
        </authorList>
    </citation>
    <scope>NUCLEOTIDE SEQUENCE</scope>
    <source>
        <strain evidence="1">IN212</strain>
    </source>
</reference>
<dbReference type="AlphaFoldDB" id="A0A9N9P899"/>